<protein>
    <submittedName>
        <fullName evidence="1">Uncharacterized protein</fullName>
    </submittedName>
</protein>
<keyword evidence="1" id="KW-0496">Mitochondrion</keyword>
<name>A0A101M1S2_PICGL</name>
<geneLocation type="mitochondrion" evidence="1"/>
<proteinExistence type="predicted"/>
<comment type="caution">
    <text evidence="1">The sequence shown here is derived from an EMBL/GenBank/DDBJ whole genome shotgun (WGS) entry which is preliminary data.</text>
</comment>
<dbReference type="AlphaFoldDB" id="A0A101M1S2"/>
<gene>
    <name evidence="1" type="ORF">ABT39_MTgene4025</name>
</gene>
<dbReference type="EMBL" id="LKAM01000003">
    <property type="protein sequence ID" value="KUM49474.1"/>
    <property type="molecule type" value="Genomic_DNA"/>
</dbReference>
<organism evidence="1">
    <name type="scientific">Picea glauca</name>
    <name type="common">White spruce</name>
    <name type="synonym">Pinus glauca</name>
    <dbReference type="NCBI Taxonomy" id="3330"/>
    <lineage>
        <taxon>Eukaryota</taxon>
        <taxon>Viridiplantae</taxon>
        <taxon>Streptophyta</taxon>
        <taxon>Embryophyta</taxon>
        <taxon>Tracheophyta</taxon>
        <taxon>Spermatophyta</taxon>
        <taxon>Pinopsida</taxon>
        <taxon>Pinidae</taxon>
        <taxon>Conifers I</taxon>
        <taxon>Pinales</taxon>
        <taxon>Pinaceae</taxon>
        <taxon>Picea</taxon>
    </lineage>
</organism>
<evidence type="ECO:0000313" key="1">
    <source>
        <dbReference type="EMBL" id="KUM49474.1"/>
    </source>
</evidence>
<reference evidence="1" key="1">
    <citation type="journal article" date="2015" name="Genome Biol. Evol.">
        <title>Organellar Genomes of White Spruce (Picea glauca): Assembly and Annotation.</title>
        <authorList>
            <person name="Jackman S.D."/>
            <person name="Warren R.L."/>
            <person name="Gibb E.A."/>
            <person name="Vandervalk B.P."/>
            <person name="Mohamadi H."/>
            <person name="Chu J."/>
            <person name="Raymond A."/>
            <person name="Pleasance S."/>
            <person name="Coope R."/>
            <person name="Wildung M.R."/>
            <person name="Ritland C.E."/>
            <person name="Bousquet J."/>
            <person name="Jones S.J."/>
            <person name="Bohlmann J."/>
            <person name="Birol I."/>
        </authorList>
    </citation>
    <scope>NUCLEOTIDE SEQUENCE [LARGE SCALE GENOMIC DNA]</scope>
    <source>
        <tissue evidence="1">Flushing bud</tissue>
    </source>
</reference>
<accession>A0A101M1S2</accession>
<sequence length="103" mass="11642">MPSFSLINPARFRVTYEERNCRVTSHSPSFQSNYSSYANMGMYLLASSMIHSTSDCPFSLITLSMKGYDNATSLSLLAYPKNYYNQVTSFLLVGAFPKMRNLP</sequence>